<dbReference type="InterPro" id="IPR001727">
    <property type="entry name" value="GDT1-like"/>
</dbReference>
<dbReference type="AlphaFoldDB" id="A0A410RSP2"/>
<evidence type="ECO:0000256" key="4">
    <source>
        <dbReference type="ARBA" id="ARBA00022989"/>
    </source>
</evidence>
<comment type="subcellular location">
    <subcellularLocation>
        <location evidence="1 6">Membrane</location>
        <topology evidence="1 6">Multi-pass membrane protein</topology>
    </subcellularLocation>
</comment>
<protein>
    <recommendedName>
        <fullName evidence="6">GDT1 family protein</fullName>
    </recommendedName>
</protein>
<name>A0A410RSP2_CORCK</name>
<comment type="similarity">
    <text evidence="2 6">Belongs to the GDT1 family.</text>
</comment>
<organism evidence="7 8">
    <name type="scientific">Corallococcus coralloides</name>
    <name type="common">Myxococcus coralloides</name>
    <dbReference type="NCBI Taxonomy" id="184914"/>
    <lineage>
        <taxon>Bacteria</taxon>
        <taxon>Pseudomonadati</taxon>
        <taxon>Myxococcota</taxon>
        <taxon>Myxococcia</taxon>
        <taxon>Myxococcales</taxon>
        <taxon>Cystobacterineae</taxon>
        <taxon>Myxococcaceae</taxon>
        <taxon>Corallococcus</taxon>
    </lineage>
</organism>
<evidence type="ECO:0000256" key="2">
    <source>
        <dbReference type="ARBA" id="ARBA00009190"/>
    </source>
</evidence>
<feature type="transmembrane region" description="Helical" evidence="6">
    <location>
        <begin position="37"/>
        <end position="61"/>
    </location>
</feature>
<keyword evidence="4 6" id="KW-1133">Transmembrane helix</keyword>
<feature type="transmembrane region" description="Helical" evidence="6">
    <location>
        <begin position="167"/>
        <end position="188"/>
    </location>
</feature>
<evidence type="ECO:0000256" key="3">
    <source>
        <dbReference type="ARBA" id="ARBA00022692"/>
    </source>
</evidence>
<evidence type="ECO:0000313" key="7">
    <source>
        <dbReference type="EMBL" id="QAT84933.1"/>
    </source>
</evidence>
<dbReference type="GO" id="GO:0016020">
    <property type="term" value="C:membrane"/>
    <property type="evidence" value="ECO:0007669"/>
    <property type="project" value="UniProtKB-SubCell"/>
</dbReference>
<feature type="transmembrane region" description="Helical" evidence="6">
    <location>
        <begin position="98"/>
        <end position="114"/>
    </location>
</feature>
<dbReference type="GO" id="GO:0046873">
    <property type="term" value="F:metal ion transmembrane transporter activity"/>
    <property type="evidence" value="ECO:0007669"/>
    <property type="project" value="InterPro"/>
</dbReference>
<proteinExistence type="inferred from homology"/>
<dbReference type="Proteomes" id="UP000288758">
    <property type="component" value="Chromosome"/>
</dbReference>
<keyword evidence="5 6" id="KW-0472">Membrane</keyword>
<evidence type="ECO:0000313" key="8">
    <source>
        <dbReference type="Proteomes" id="UP000288758"/>
    </source>
</evidence>
<keyword evidence="3 6" id="KW-0812">Transmembrane</keyword>
<reference evidence="7 8" key="1">
    <citation type="submission" date="2018-12" db="EMBL/GenBank/DDBJ databases">
        <title>Complete Genome Sequence of the Corallopyronin A producing Myxobacterium Corallococcus coralloides B035.</title>
        <authorList>
            <person name="Bouhired S.M."/>
            <person name="Rupp O."/>
            <person name="Blom J."/>
            <person name="Schaeberle T.F."/>
            <person name="Kehraus S."/>
            <person name="Schiefer A."/>
            <person name="Pfarr K."/>
            <person name="Goesmann A."/>
            <person name="Hoerauf A."/>
            <person name="Koenig G.M."/>
        </authorList>
    </citation>
    <scope>NUCLEOTIDE SEQUENCE [LARGE SCALE GENOMIC DNA]</scope>
    <source>
        <strain evidence="7 8">B035</strain>
    </source>
</reference>
<feature type="transmembrane region" description="Helical" evidence="6">
    <location>
        <begin position="67"/>
        <end position="86"/>
    </location>
</feature>
<dbReference type="Pfam" id="PF01169">
    <property type="entry name" value="GDT1"/>
    <property type="match status" value="2"/>
</dbReference>
<sequence length="190" mass="20348">MSLEAIVGSFVLVAASEMGDKTQLLAFSLASRFRKPWAVLGGIFVATVANHALASSVGAWVSTHVPARVMALLLAVMFLGFGLWTLKPDTLDDDGGKPPRFGAFLTTVVLFFIAEMGDKTQLATMAVAARYQAPVLVTLGTTAGMLVSDGLAVFLGDRLSGRVNMKYVRWVTAALFFLFGLVSLWTAWRG</sequence>
<dbReference type="PANTHER" id="PTHR12608:SF1">
    <property type="entry name" value="TRANSMEMBRANE PROTEIN 165"/>
    <property type="match status" value="1"/>
</dbReference>
<feature type="transmembrane region" description="Helical" evidence="6">
    <location>
        <begin position="134"/>
        <end position="155"/>
    </location>
</feature>
<evidence type="ECO:0000256" key="5">
    <source>
        <dbReference type="ARBA" id="ARBA00023136"/>
    </source>
</evidence>
<evidence type="ECO:0000256" key="6">
    <source>
        <dbReference type="RuleBase" id="RU365102"/>
    </source>
</evidence>
<dbReference type="PANTHER" id="PTHR12608">
    <property type="entry name" value="TRANSMEMBRANE PROTEIN HTP-1 RELATED"/>
    <property type="match status" value="1"/>
</dbReference>
<gene>
    <name evidence="7" type="ORF">EJ065_3370</name>
</gene>
<accession>A0A410RSP2</accession>
<evidence type="ECO:0000256" key="1">
    <source>
        <dbReference type="ARBA" id="ARBA00004141"/>
    </source>
</evidence>
<dbReference type="EMBL" id="CP034669">
    <property type="protein sequence ID" value="QAT84933.1"/>
    <property type="molecule type" value="Genomic_DNA"/>
</dbReference>